<dbReference type="GO" id="GO:0009535">
    <property type="term" value="C:chloroplast thylakoid membrane"/>
    <property type="evidence" value="ECO:0007669"/>
    <property type="project" value="UniProtKB-SubCell"/>
</dbReference>
<keyword evidence="4 17" id="KW-0150">Chloroplast</keyword>
<feature type="binding site" evidence="16">
    <location>
        <position position="240"/>
    </location>
    <ligand>
        <name>chlorophyll a</name>
        <dbReference type="ChEBI" id="CHEBI:58416"/>
        <label>1</label>
    </ligand>
</feature>
<feature type="binding site" evidence="16">
    <location>
        <position position="235"/>
    </location>
    <ligand>
        <name>chlorophyll a</name>
        <dbReference type="ChEBI" id="CHEBI:58416"/>
        <label>1</label>
    </ligand>
</feature>
<dbReference type="GO" id="GO:0009522">
    <property type="term" value="C:photosystem I"/>
    <property type="evidence" value="ECO:0007669"/>
    <property type="project" value="UniProtKB-KW"/>
</dbReference>
<feature type="binding site" evidence="16">
    <location>
        <position position="127"/>
    </location>
    <ligand>
        <name>chlorophyll a</name>
        <dbReference type="ChEBI" id="CHEBI:58416"/>
        <label>1</label>
    </ligand>
</feature>
<keyword evidence="6" id="KW-0597">Phosphoprotein</keyword>
<proteinExistence type="inferred from homology"/>
<evidence type="ECO:0000256" key="10">
    <source>
        <dbReference type="ARBA" id="ARBA00022836"/>
    </source>
</evidence>
<organism evidence="18 19">
    <name type="scientific">Pyrus ussuriensis x Pyrus communis</name>
    <dbReference type="NCBI Taxonomy" id="2448454"/>
    <lineage>
        <taxon>Eukaryota</taxon>
        <taxon>Viridiplantae</taxon>
        <taxon>Streptophyta</taxon>
        <taxon>Embryophyta</taxon>
        <taxon>Tracheophyta</taxon>
        <taxon>Spermatophyta</taxon>
        <taxon>Magnoliopsida</taxon>
        <taxon>eudicotyledons</taxon>
        <taxon>Gunneridae</taxon>
        <taxon>Pentapetalae</taxon>
        <taxon>rosids</taxon>
        <taxon>fabids</taxon>
        <taxon>Rosales</taxon>
        <taxon>Rosaceae</taxon>
        <taxon>Amygdaloideae</taxon>
        <taxon>Maleae</taxon>
        <taxon>Pyrus</taxon>
    </lineage>
</organism>
<keyword evidence="17" id="KW-0604">Photosystem II</keyword>
<keyword evidence="10 17" id="KW-0603">Photosystem I</keyword>
<feature type="binding site" evidence="16">
    <location>
        <position position="267"/>
    </location>
    <ligand>
        <name>chlorophyll a</name>
        <dbReference type="ChEBI" id="CHEBI:58416"/>
        <label>1</label>
    </ligand>
</feature>
<evidence type="ECO:0000256" key="3">
    <source>
        <dbReference type="ARBA" id="ARBA00022494"/>
    </source>
</evidence>
<dbReference type="GO" id="GO:0046872">
    <property type="term" value="F:metal ion binding"/>
    <property type="evidence" value="ECO:0007669"/>
    <property type="project" value="UniProtKB-KW"/>
</dbReference>
<feature type="binding site" evidence="16">
    <location>
        <position position="252"/>
    </location>
    <ligand>
        <name>chlorophyll a</name>
        <dbReference type="ChEBI" id="CHEBI:58416"/>
        <label>1</label>
    </ligand>
</feature>
<dbReference type="Proteomes" id="UP000327157">
    <property type="component" value="Chromosome 10"/>
</dbReference>
<keyword evidence="14 17" id="KW-0793">Thylakoid</keyword>
<evidence type="ECO:0000256" key="11">
    <source>
        <dbReference type="ARBA" id="ARBA00022842"/>
    </source>
</evidence>
<dbReference type="GO" id="GO:0016168">
    <property type="term" value="F:chlorophyll binding"/>
    <property type="evidence" value="ECO:0007669"/>
    <property type="project" value="UniProtKB-KW"/>
</dbReference>
<reference evidence="18 19" key="1">
    <citation type="submission" date="2019-09" db="EMBL/GenBank/DDBJ databases">
        <authorList>
            <person name="Ou C."/>
        </authorList>
    </citation>
    <scope>NUCLEOTIDE SEQUENCE [LARGE SCALE GENOMIC DNA]</scope>
    <source>
        <strain evidence="18">S2</strain>
        <tissue evidence="18">Leaf</tissue>
    </source>
</reference>
<evidence type="ECO:0000256" key="1">
    <source>
        <dbReference type="ARBA" id="ARBA00004334"/>
    </source>
</evidence>
<dbReference type="SUPFAM" id="SSF103511">
    <property type="entry name" value="Chlorophyll a-b binding protein"/>
    <property type="match status" value="1"/>
</dbReference>
<feature type="binding site" description="axial binding residue" evidence="16">
    <location>
        <position position="196"/>
    </location>
    <ligand>
        <name>chlorophyll b</name>
        <dbReference type="ChEBI" id="CHEBI:61721"/>
        <label>1</label>
    </ligand>
    <ligandPart>
        <name>Mg</name>
        <dbReference type="ChEBI" id="CHEBI:25107"/>
    </ligandPart>
</feature>
<accession>A0A5N5FZM2</accession>
<evidence type="ECO:0000256" key="9">
    <source>
        <dbReference type="ARBA" id="ARBA00022723"/>
    </source>
</evidence>
<feature type="binding site" description="axial binding residue" evidence="16">
    <location>
        <position position="234"/>
    </location>
    <ligand>
        <name>chlorophyll a</name>
        <dbReference type="ChEBI" id="CHEBI:58416"/>
        <label>5</label>
    </ligand>
    <ligandPart>
        <name>Mg</name>
        <dbReference type="ChEBI" id="CHEBI:25107"/>
    </ligandPart>
</feature>
<keyword evidence="7 17" id="KW-0934">Plastid</keyword>
<feature type="binding site" evidence="16">
    <location>
        <position position="124"/>
    </location>
    <ligand>
        <name>chlorophyll a</name>
        <dbReference type="ChEBI" id="CHEBI:58416"/>
        <label>1</label>
    </ligand>
</feature>
<dbReference type="AlphaFoldDB" id="A0A5N5FZM2"/>
<keyword evidence="19" id="KW-1185">Reference proteome</keyword>
<evidence type="ECO:0000256" key="6">
    <source>
        <dbReference type="ARBA" id="ARBA00022553"/>
    </source>
</evidence>
<dbReference type="FunFam" id="1.10.3460.10:FF:000007">
    <property type="entry name" value="Chlorophyll a-b binding protein, chloroplastic"/>
    <property type="match status" value="1"/>
</dbReference>
<evidence type="ECO:0000256" key="16">
    <source>
        <dbReference type="PIRSR" id="PIRSR601344-1"/>
    </source>
</evidence>
<evidence type="ECO:0000256" key="8">
    <source>
        <dbReference type="ARBA" id="ARBA00022692"/>
    </source>
</evidence>
<evidence type="ECO:0000256" key="4">
    <source>
        <dbReference type="ARBA" id="ARBA00022528"/>
    </source>
</evidence>
<comment type="caution">
    <text evidence="18">The sequence shown here is derived from an EMBL/GenBank/DDBJ whole genome shotgun (WGS) entry which is preliminary data.</text>
</comment>
<evidence type="ECO:0000256" key="14">
    <source>
        <dbReference type="ARBA" id="ARBA00023078"/>
    </source>
</evidence>
<evidence type="ECO:0000313" key="19">
    <source>
        <dbReference type="Proteomes" id="UP000327157"/>
    </source>
</evidence>
<keyword evidence="5 17" id="KW-0602">Photosynthesis</keyword>
<feature type="binding site" description="axial binding residue" evidence="16">
    <location>
        <position position="204"/>
    </location>
    <ligand>
        <name>chlorophyll b</name>
        <dbReference type="ChEBI" id="CHEBI:61721"/>
        <label>1</label>
    </ligand>
    <ligandPart>
        <name>Mg</name>
        <dbReference type="ChEBI" id="CHEBI:25107"/>
    </ligandPart>
</feature>
<dbReference type="InterPro" id="IPR001344">
    <property type="entry name" value="Chloro_AB-bd_pln"/>
</dbReference>
<feature type="binding site" description="axial binding residue" evidence="16">
    <location>
        <position position="129"/>
    </location>
    <ligand>
        <name>chlorophyll b</name>
        <dbReference type="ChEBI" id="CHEBI:61721"/>
        <label>1</label>
    </ligand>
    <ligandPart>
        <name>Mg</name>
        <dbReference type="ChEBI" id="CHEBI:25107"/>
    </ligandPart>
</feature>
<evidence type="ECO:0000313" key="18">
    <source>
        <dbReference type="EMBL" id="KAB2603714.1"/>
    </source>
</evidence>
<dbReference type="Gene3D" id="1.10.3460.10">
    <property type="entry name" value="Chlorophyll a/b binding protein domain"/>
    <property type="match status" value="1"/>
</dbReference>
<evidence type="ECO:0000256" key="17">
    <source>
        <dbReference type="RuleBase" id="RU363080"/>
    </source>
</evidence>
<dbReference type="Pfam" id="PF00504">
    <property type="entry name" value="Chloroa_b-bind"/>
    <property type="match status" value="1"/>
</dbReference>
<dbReference type="EMBL" id="SMOL01000695">
    <property type="protein sequence ID" value="KAB2603714.1"/>
    <property type="molecule type" value="Genomic_DNA"/>
</dbReference>
<gene>
    <name evidence="18" type="ORF">D8674_004719</name>
</gene>
<dbReference type="InterPro" id="IPR022796">
    <property type="entry name" value="Chloroa_b-bind"/>
</dbReference>
<dbReference type="PANTHER" id="PTHR21649">
    <property type="entry name" value="CHLOROPHYLL A/B BINDING PROTEIN"/>
    <property type="match status" value="1"/>
</dbReference>
<keyword evidence="11" id="KW-0460">Magnesium</keyword>
<dbReference type="GO" id="GO:0009523">
    <property type="term" value="C:photosystem II"/>
    <property type="evidence" value="ECO:0007669"/>
    <property type="project" value="UniProtKB-KW"/>
</dbReference>
<comment type="similarity">
    <text evidence="2 17">Belongs to the light-harvesting chlorophyll a/b-binding (LHC) protein family.</text>
</comment>
<evidence type="ECO:0000256" key="15">
    <source>
        <dbReference type="ARBA" id="ARBA00023136"/>
    </source>
</evidence>
<dbReference type="OrthoDB" id="423598at2759"/>
<reference evidence="19" key="2">
    <citation type="submission" date="2019-10" db="EMBL/GenBank/DDBJ databases">
        <title>A de novo genome assembly of a pear dwarfing rootstock.</title>
        <authorList>
            <person name="Wang F."/>
            <person name="Wang J."/>
            <person name="Li S."/>
            <person name="Zhang Y."/>
            <person name="Fang M."/>
            <person name="Ma L."/>
            <person name="Zhao Y."/>
            <person name="Jiang S."/>
        </authorList>
    </citation>
    <scope>NUCLEOTIDE SEQUENCE [LARGE SCALE GENOMIC DNA]</scope>
</reference>
<evidence type="ECO:0000256" key="5">
    <source>
        <dbReference type="ARBA" id="ARBA00022531"/>
    </source>
</evidence>
<evidence type="ECO:0000256" key="2">
    <source>
        <dbReference type="ARBA" id="ARBA00007259"/>
    </source>
</evidence>
<dbReference type="GO" id="GO:0009765">
    <property type="term" value="P:photosynthesis, light harvesting"/>
    <property type="evidence" value="ECO:0007669"/>
    <property type="project" value="InterPro"/>
</dbReference>
<keyword evidence="12" id="KW-1133">Transmembrane helix</keyword>
<name>A0A5N5FZM2_9ROSA</name>
<evidence type="ECO:0000256" key="12">
    <source>
        <dbReference type="ARBA" id="ARBA00022989"/>
    </source>
</evidence>
<feature type="binding site" evidence="16">
    <location>
        <position position="238"/>
    </location>
    <ligand>
        <name>chlorophyll a</name>
        <dbReference type="ChEBI" id="CHEBI:58416"/>
        <label>1</label>
    </ligand>
</feature>
<evidence type="ECO:0000256" key="13">
    <source>
        <dbReference type="ARBA" id="ARBA00022991"/>
    </source>
</evidence>
<protein>
    <recommendedName>
        <fullName evidence="17">Chlorophyll a-b binding protein, chloroplastic</fullName>
    </recommendedName>
</protein>
<comment type="function">
    <text evidence="17">The light-harvesting complex (LHC) functions as a light receptor, it captures and delivers excitation energy to photosystems with which it is closely associated.</text>
</comment>
<keyword evidence="8" id="KW-0812">Transmembrane</keyword>
<keyword evidence="3 16" id="KW-0148">Chlorophyll</keyword>
<keyword evidence="9" id="KW-0479">Metal-binding</keyword>
<keyword evidence="13 17" id="KW-0157">Chromophore</keyword>
<comment type="subcellular location">
    <subcellularLocation>
        <location evidence="1 17">Plastid</location>
        <location evidence="1 17">Chloroplast thylakoid membrane</location>
    </subcellularLocation>
</comment>
<keyword evidence="15" id="KW-0472">Membrane</keyword>
<evidence type="ECO:0000256" key="7">
    <source>
        <dbReference type="ARBA" id="ARBA00022640"/>
    </source>
</evidence>
<sequence length="290" mass="31001">MASLAASTAAASLSVSEVLGNSLGNFSRAARSAPSATTPATFKTVALFSKKKAAPPPKAKAVAPADEELSKWYGPDRRIFLPSGLLDRSEIPEYLTGEVPGDYGYDPFGLGKKPEDFSKYQAYELIHARWAMLGAAGFIIPEAFNKFGANCGPEAVWFKTGALLLDGNTLNYFGKNIPINLIFAVVAEVVLLGGAEYYRLTNGLELEDKLHPGGPFDPLGLAKDPDQAALLKVKEIKNGRLAMFSMLGFFLQAYVTGEGPVENLSKHLSDPFGNNLLTVIGGSIERAPTL</sequence>
<reference evidence="18 19" key="3">
    <citation type="submission" date="2019-11" db="EMBL/GenBank/DDBJ databases">
        <title>A de novo genome assembly of a pear dwarfing rootstock.</title>
        <authorList>
            <person name="Wang F."/>
            <person name="Wang J."/>
            <person name="Li S."/>
            <person name="Zhang Y."/>
            <person name="Fang M."/>
            <person name="Ma L."/>
            <person name="Zhao Y."/>
            <person name="Jiang S."/>
        </authorList>
    </citation>
    <scope>NUCLEOTIDE SEQUENCE [LARGE SCALE GENOMIC DNA]</scope>
    <source>
        <strain evidence="18">S2</strain>
        <tissue evidence="18">Leaf</tissue>
    </source>
</reference>